<dbReference type="GO" id="GO:0061630">
    <property type="term" value="F:ubiquitin protein ligase activity"/>
    <property type="evidence" value="ECO:0007669"/>
    <property type="project" value="TreeGrafter"/>
</dbReference>
<dbReference type="STRING" id="77166.U4UIR7"/>
<dbReference type="CDD" id="cd03676">
    <property type="entry name" value="NUDIX_Tnr3_like"/>
    <property type="match status" value="1"/>
</dbReference>
<evidence type="ECO:0000259" key="11">
    <source>
        <dbReference type="PROSITE" id="PS50271"/>
    </source>
</evidence>
<evidence type="ECO:0000256" key="8">
    <source>
        <dbReference type="SAM" id="Coils"/>
    </source>
</evidence>
<proteinExistence type="predicted"/>
<protein>
    <recommendedName>
        <fullName evidence="15">RING-type domain-containing protein</fullName>
    </recommendedName>
</protein>
<dbReference type="GO" id="GO:0008270">
    <property type="term" value="F:zinc ion binding"/>
    <property type="evidence" value="ECO:0007669"/>
    <property type="project" value="UniProtKB-KW"/>
</dbReference>
<dbReference type="GO" id="GO:0003676">
    <property type="term" value="F:nucleic acid binding"/>
    <property type="evidence" value="ECO:0007669"/>
    <property type="project" value="InterPro"/>
</dbReference>
<dbReference type="SMART" id="SM00184">
    <property type="entry name" value="RING"/>
    <property type="match status" value="1"/>
</dbReference>
<evidence type="ECO:0000256" key="6">
    <source>
        <dbReference type="ARBA" id="ARBA00022833"/>
    </source>
</evidence>
<evidence type="ECO:0000256" key="4">
    <source>
        <dbReference type="ARBA" id="ARBA00022723"/>
    </source>
</evidence>
<evidence type="ECO:0000313" key="14">
    <source>
        <dbReference type="Proteomes" id="UP000030742"/>
    </source>
</evidence>
<dbReference type="Pfam" id="PF02148">
    <property type="entry name" value="zf-UBP"/>
    <property type="match status" value="1"/>
</dbReference>
<evidence type="ECO:0000259" key="12">
    <source>
        <dbReference type="PROSITE" id="PS51462"/>
    </source>
</evidence>
<dbReference type="InterPro" id="IPR031804">
    <property type="entry name" value="DUF4743"/>
</dbReference>
<dbReference type="InterPro" id="IPR047243">
    <property type="entry name" value="RING-H2_BRAP2"/>
</dbReference>
<dbReference type="SMART" id="SM00290">
    <property type="entry name" value="ZnF_UBP"/>
    <property type="match status" value="1"/>
</dbReference>
<dbReference type="PANTHER" id="PTHR24007:SF7">
    <property type="entry name" value="BRCA1-ASSOCIATED PROTEIN"/>
    <property type="match status" value="1"/>
</dbReference>
<dbReference type="GO" id="GO:0005737">
    <property type="term" value="C:cytoplasm"/>
    <property type="evidence" value="ECO:0007669"/>
    <property type="project" value="UniProtKB-SubCell"/>
</dbReference>
<keyword evidence="5 7" id="KW-0863">Zinc-finger</keyword>
<evidence type="ECO:0000256" key="5">
    <source>
        <dbReference type="ARBA" id="ARBA00022771"/>
    </source>
</evidence>
<keyword evidence="4" id="KW-0479">Metal-binding</keyword>
<accession>U4UIR7</accession>
<evidence type="ECO:0000256" key="9">
    <source>
        <dbReference type="SAM" id="MobiDB-lite"/>
    </source>
</evidence>
<dbReference type="Pfam" id="PF15916">
    <property type="entry name" value="DUF4743"/>
    <property type="match status" value="1"/>
</dbReference>
<dbReference type="InterPro" id="IPR001841">
    <property type="entry name" value="Znf_RING"/>
</dbReference>
<dbReference type="OrthoDB" id="273556at2759"/>
<dbReference type="InterPro" id="IPR013083">
    <property type="entry name" value="Znf_RING/FYVE/PHD"/>
</dbReference>
<evidence type="ECO:0008006" key="15">
    <source>
        <dbReference type="Google" id="ProtNLM"/>
    </source>
</evidence>
<dbReference type="SUPFAM" id="SSF54928">
    <property type="entry name" value="RNA-binding domain, RBD"/>
    <property type="match status" value="1"/>
</dbReference>
<dbReference type="PANTHER" id="PTHR24007">
    <property type="entry name" value="BRCA1-ASSOCIATED PROTEIN"/>
    <property type="match status" value="1"/>
</dbReference>
<dbReference type="InterPro" id="IPR035979">
    <property type="entry name" value="RBD_domain_sf"/>
</dbReference>
<dbReference type="InterPro" id="IPR015797">
    <property type="entry name" value="NUDIX_hydrolase-like_dom_sf"/>
</dbReference>
<comment type="subcellular location">
    <subcellularLocation>
        <location evidence="1">Cytoplasm</location>
    </subcellularLocation>
</comment>
<dbReference type="Gene3D" id="3.90.79.10">
    <property type="entry name" value="Nucleoside Triphosphate Pyrophosphohydrolase"/>
    <property type="match status" value="1"/>
</dbReference>
<dbReference type="CDD" id="cd16457">
    <property type="entry name" value="RING-H2_BRAP2"/>
    <property type="match status" value="1"/>
</dbReference>
<dbReference type="EMBL" id="KB632191">
    <property type="protein sequence ID" value="ERL89815.1"/>
    <property type="molecule type" value="Genomic_DNA"/>
</dbReference>
<gene>
    <name evidence="13" type="ORF">D910_07176</name>
</gene>
<dbReference type="GO" id="GO:0016567">
    <property type="term" value="P:protein ubiquitination"/>
    <property type="evidence" value="ECO:0007669"/>
    <property type="project" value="TreeGrafter"/>
</dbReference>
<dbReference type="PROSITE" id="PS50089">
    <property type="entry name" value="ZF_RING_2"/>
    <property type="match status" value="1"/>
</dbReference>
<feature type="coiled-coil region" evidence="8">
    <location>
        <begin position="713"/>
        <end position="789"/>
    </location>
</feature>
<evidence type="ECO:0000259" key="10">
    <source>
        <dbReference type="PROSITE" id="PS50089"/>
    </source>
</evidence>
<evidence type="ECO:0000256" key="1">
    <source>
        <dbReference type="ARBA" id="ARBA00004496"/>
    </source>
</evidence>
<evidence type="ECO:0000256" key="2">
    <source>
        <dbReference type="ARBA" id="ARBA00022490"/>
    </source>
</evidence>
<reference evidence="13 14" key="1">
    <citation type="journal article" date="2013" name="Genome Biol.">
        <title>Draft genome of the mountain pine beetle, Dendroctonus ponderosae Hopkins, a major forest pest.</title>
        <authorList>
            <person name="Keeling C.I."/>
            <person name="Yuen M.M."/>
            <person name="Liao N.Y."/>
            <person name="Docking T.R."/>
            <person name="Chan S.K."/>
            <person name="Taylor G.A."/>
            <person name="Palmquist D.L."/>
            <person name="Jackman S.D."/>
            <person name="Nguyen A."/>
            <person name="Li M."/>
            <person name="Henderson H."/>
            <person name="Janes J.K."/>
            <person name="Zhao Y."/>
            <person name="Pandoh P."/>
            <person name="Moore R."/>
            <person name="Sperling F.A."/>
            <person name="Huber D.P."/>
            <person name="Birol I."/>
            <person name="Jones S.J."/>
            <person name="Bohlmann J."/>
        </authorList>
    </citation>
    <scope>NUCLEOTIDE SEQUENCE</scope>
</reference>
<dbReference type="Pfam" id="PF13639">
    <property type="entry name" value="zf-RING_2"/>
    <property type="match status" value="1"/>
</dbReference>
<organism evidence="13 14">
    <name type="scientific">Dendroctonus ponderosae</name>
    <name type="common">Mountain pine beetle</name>
    <dbReference type="NCBI Taxonomy" id="77166"/>
    <lineage>
        <taxon>Eukaryota</taxon>
        <taxon>Metazoa</taxon>
        <taxon>Ecdysozoa</taxon>
        <taxon>Arthropoda</taxon>
        <taxon>Hexapoda</taxon>
        <taxon>Insecta</taxon>
        <taxon>Pterygota</taxon>
        <taxon>Neoptera</taxon>
        <taxon>Endopterygota</taxon>
        <taxon>Coleoptera</taxon>
        <taxon>Polyphaga</taxon>
        <taxon>Cucujiformia</taxon>
        <taxon>Curculionidae</taxon>
        <taxon>Scolytinae</taxon>
        <taxon>Dendroctonus</taxon>
    </lineage>
</organism>
<dbReference type="InterPro" id="IPR011422">
    <property type="entry name" value="BRAP2/ETP1_RRM"/>
</dbReference>
<sequence>MSSGVLLKLAQKFNCFYLTGYQAAECKPFVVEGCQVGLIRPDVMRQLINYPEVFHVSQGCVELNPAFRDYETRSCQVDQVLRELRARNVFVTLKGWRDECYEVKTDFMAQSLLKMDRCATCLFGIRNYGVTINGFVRHPQMGQCLWFQKRAATKQTWPGKWDSMVSGGLSVGRGIMETAHKEAMEEASVPTELLKRLYSAGCVSFYFESERGLFPNTEFVFDLELPPDFRPVCSDGEVECFEILPVGQCLRKVLAADFKTTSAPCVLDFLLRHGVVTPENEPDYLKVVELLHVPLQSIYAPKGRPRENGVNGAGGPLVFLRQVVPGAQGAEALQDKGRGQRQAHEISVETFPSRLEGARDDWGLLPLSSREQTPMTEAEPLADPSGEIGFFSGNPFVEVTKGILHLYKQDAMSSRQEALTLCLIGVPCSMTCHDILGFTAPCHGAIAHIRVFRDSLPNQYMCLLTFREHEAAVEFYETYNGAPFSSLEPERLCRIVWVSKVEWAHDGLPPPGHTELPTCPVCLERMDESVDGVLTILCNHAFHASCLEKWGDTTCPVCRCVQSPEQAETSECDECGKQAASRDALWICLICGHVGCGRYLSGHAASHYRETSHCYALQVGSHRVWDYKGDNFVHRLLQNKADGKLVPAEGPASEAEHAQEKVDSVQLEFTYLLTSQLEEQRMYFENKLAVTESELFKEIDQLQDDVLALSTERQELWEQVRQLRREKQALEKKAQEQSGRLASALRDLNEERQIGKALLANQEQRQAQAAALEQRGAHQERELAELKEQVRDLMFFIDAQQAVERSEHRDEIAQGSVTVASPPPAAKARRARKKK</sequence>
<dbReference type="SUPFAM" id="SSF57850">
    <property type="entry name" value="RING/U-box"/>
    <property type="match status" value="2"/>
</dbReference>
<dbReference type="PROSITE" id="PS50271">
    <property type="entry name" value="ZF_UBP"/>
    <property type="match status" value="1"/>
</dbReference>
<dbReference type="Pfam" id="PF00293">
    <property type="entry name" value="NUDIX"/>
    <property type="match status" value="1"/>
</dbReference>
<evidence type="ECO:0000256" key="3">
    <source>
        <dbReference type="ARBA" id="ARBA00022553"/>
    </source>
</evidence>
<dbReference type="Gene3D" id="3.30.40.10">
    <property type="entry name" value="Zinc/RING finger domain, C3HC4 (zinc finger)"/>
    <property type="match status" value="2"/>
</dbReference>
<dbReference type="SUPFAM" id="SSF55811">
    <property type="entry name" value="Nudix"/>
    <property type="match status" value="1"/>
</dbReference>
<keyword evidence="6" id="KW-0862">Zinc</keyword>
<dbReference type="InterPro" id="IPR000086">
    <property type="entry name" value="NUDIX_hydrolase_dom"/>
</dbReference>
<feature type="domain" description="RING-type" evidence="10">
    <location>
        <begin position="519"/>
        <end position="559"/>
    </location>
</feature>
<dbReference type="FunFam" id="3.90.79.10:FF:000019">
    <property type="entry name" value="Thiamin pyrophosphokinase, putative"/>
    <property type="match status" value="1"/>
</dbReference>
<feature type="domain" description="UBP-type" evidence="11">
    <location>
        <begin position="553"/>
        <end position="652"/>
    </location>
</feature>
<dbReference type="GO" id="GO:0008139">
    <property type="term" value="F:nuclear localization sequence binding"/>
    <property type="evidence" value="ECO:0007669"/>
    <property type="project" value="UniProtKB-ARBA"/>
</dbReference>
<keyword evidence="3" id="KW-0597">Phosphoprotein</keyword>
<keyword evidence="8" id="KW-0175">Coiled coil</keyword>
<dbReference type="InterPro" id="IPR001607">
    <property type="entry name" value="Znf_UBP"/>
</dbReference>
<feature type="region of interest" description="Disordered" evidence="9">
    <location>
        <begin position="806"/>
        <end position="835"/>
    </location>
</feature>
<feature type="domain" description="Nudix hydrolase" evidence="12">
    <location>
        <begin position="127"/>
        <end position="268"/>
    </location>
</feature>
<dbReference type="Pfam" id="PF07576">
    <property type="entry name" value="BRAP2"/>
    <property type="match status" value="1"/>
</dbReference>
<dbReference type="PROSITE" id="PS51462">
    <property type="entry name" value="NUDIX"/>
    <property type="match status" value="1"/>
</dbReference>
<dbReference type="AlphaFoldDB" id="U4UIR7"/>
<dbReference type="GO" id="GO:0007265">
    <property type="term" value="P:Ras protein signal transduction"/>
    <property type="evidence" value="ECO:0007669"/>
    <property type="project" value="TreeGrafter"/>
</dbReference>
<dbReference type="GO" id="GO:0044715">
    <property type="term" value="F:8-oxo-dGDP phosphatase activity"/>
    <property type="evidence" value="ECO:0007669"/>
    <property type="project" value="UniProtKB-ARBA"/>
</dbReference>
<name>U4UIR7_DENPD</name>
<dbReference type="Proteomes" id="UP000030742">
    <property type="component" value="Unassembled WGS sequence"/>
</dbReference>
<dbReference type="FunFam" id="3.30.40.10:FF:000206">
    <property type="entry name" value="BRCA1-associated protein isoform X1"/>
    <property type="match status" value="1"/>
</dbReference>
<evidence type="ECO:0000256" key="7">
    <source>
        <dbReference type="PROSITE-ProRule" id="PRU00502"/>
    </source>
</evidence>
<keyword evidence="2" id="KW-0963">Cytoplasm</keyword>
<evidence type="ECO:0000313" key="13">
    <source>
        <dbReference type="EMBL" id="ERL89815.1"/>
    </source>
</evidence>